<feature type="region of interest" description="Disordered" evidence="1">
    <location>
        <begin position="455"/>
        <end position="494"/>
    </location>
</feature>
<evidence type="ECO:0000256" key="2">
    <source>
        <dbReference type="SAM" id="Phobius"/>
    </source>
</evidence>
<gene>
    <name evidence="3" type="ORF">TCE0_039r12818</name>
</gene>
<feature type="region of interest" description="Disordered" evidence="1">
    <location>
        <begin position="11"/>
        <end position="38"/>
    </location>
</feature>
<feature type="compositionally biased region" description="Basic and acidic residues" evidence="1">
    <location>
        <begin position="520"/>
        <end position="537"/>
    </location>
</feature>
<keyword evidence="2" id="KW-0472">Membrane</keyword>
<dbReference type="AlphaFoldDB" id="A0A6N4SL57"/>
<dbReference type="EMBL" id="DF933835">
    <property type="protein sequence ID" value="GAM40455.1"/>
    <property type="molecule type" value="Genomic_DNA"/>
</dbReference>
<accession>A0A6N4SL57</accession>
<evidence type="ECO:0000256" key="1">
    <source>
        <dbReference type="SAM" id="MobiDB-lite"/>
    </source>
</evidence>
<dbReference type="Proteomes" id="UP000053095">
    <property type="component" value="Unassembled WGS sequence"/>
</dbReference>
<evidence type="ECO:0000313" key="3">
    <source>
        <dbReference type="EMBL" id="GAM40455.1"/>
    </source>
</evidence>
<feature type="region of interest" description="Disordered" evidence="1">
    <location>
        <begin position="513"/>
        <end position="542"/>
    </location>
</feature>
<organism evidence="3 4">
    <name type="scientific">Talaromyces pinophilus</name>
    <name type="common">Penicillium pinophilum</name>
    <dbReference type="NCBI Taxonomy" id="128442"/>
    <lineage>
        <taxon>Eukaryota</taxon>
        <taxon>Fungi</taxon>
        <taxon>Dikarya</taxon>
        <taxon>Ascomycota</taxon>
        <taxon>Pezizomycotina</taxon>
        <taxon>Eurotiomycetes</taxon>
        <taxon>Eurotiomycetidae</taxon>
        <taxon>Eurotiales</taxon>
        <taxon>Trichocomaceae</taxon>
        <taxon>Talaromyces</taxon>
        <taxon>Talaromyces sect. Talaromyces</taxon>
    </lineage>
</organism>
<sequence>MGRQPYIVRLALGRSPYEPPDPGESQQQTSHSRSTDGYVQQYDERGHPIFPESKALARGLRRAKNDVLSTMGVVVSGEAGRTGNLKDKKSFNAVTAENDYGLIIVAFDHAVHFFGSWWVGSLSRRIQTFKSYNNIPLIRLFKSEGQKFGWPAEFFAGMPLWAARIILPICRTQLFEPLLVYVQDKLTTYMNNSYTRLVEGCFSMIRSSARLVSFVFFEQLHMFCILQTLHLIPHKVYPRPAFLLPFTKYSLIRIPSLPSDLSLVSLGQFASQLAATPFAFAFVYVLVRPYVEEKIYRLIRRHLPKQERPDEVSIQVAMENDLLEWTLPIAGRRTEEETRRSNLSLLDDIKEEFRELQKWLFRRLGFNHDDSDENVSVLSHNDIVTVREDVLFAQSLQNNIDQIPVSSADTVSNVIRPAPLVPDQTLTNEQLTHSPGEITPNAMNEVHPAERAERGDIVQDQSSGSWIPFQDNDQDSRADTLFSRPRTPESPLASPRIRASLTHQNSFTTTMELSLQDSRSSNRQEGLEPVVETEHGDTTLGQWPIPLGESLVDAEALNQVRREIDELEQLAAAGDFEPLNVALNPTQNDRRWETLNTELNLMNPASDPVLPHQRVTVLSSYPADALAHHLASLISGIIFMPFESFFYRSLARSYVSSPLAAVYGGNGLIPYSDIRDLTGFAGGGGRRDKIAYMSKLALIQWIQTGISGVILGVCSATAIGIGKRVFKWGNL</sequence>
<protein>
    <submittedName>
        <fullName evidence="3">Uncharacterized protein</fullName>
    </submittedName>
</protein>
<reference evidence="4" key="1">
    <citation type="journal article" date="2015" name="Genome Announc.">
        <title>Draft genome sequence of Talaromyces cellulolyticus strain Y-94, a source of lignocellulosic biomass-degrading enzymes.</title>
        <authorList>
            <person name="Fujii T."/>
            <person name="Koike H."/>
            <person name="Sawayama S."/>
            <person name="Yano S."/>
            <person name="Inoue H."/>
        </authorList>
    </citation>
    <scope>NUCLEOTIDE SEQUENCE [LARGE SCALE GENOMIC DNA]</scope>
    <source>
        <strain evidence="4">Y-94</strain>
    </source>
</reference>
<feature type="transmembrane region" description="Helical" evidence="2">
    <location>
        <begin position="696"/>
        <end position="721"/>
    </location>
</feature>
<keyword evidence="2" id="KW-0812">Transmembrane</keyword>
<keyword evidence="4" id="KW-1185">Reference proteome</keyword>
<comment type="caution">
    <text evidence="3">The sequence shown here is derived from an EMBL/GenBank/DDBJ whole genome shotgun (WGS) entry which is preliminary data.</text>
</comment>
<evidence type="ECO:0000313" key="4">
    <source>
        <dbReference type="Proteomes" id="UP000053095"/>
    </source>
</evidence>
<name>A0A6N4SL57_TALPI</name>
<feature type="compositionally biased region" description="Polar residues" evidence="1">
    <location>
        <begin position="24"/>
        <end position="38"/>
    </location>
</feature>
<keyword evidence="2" id="KW-1133">Transmembrane helix</keyword>
<proteinExistence type="predicted"/>